<gene>
    <name evidence="3" type="ORF">BU204_10180</name>
</gene>
<feature type="region of interest" description="Disordered" evidence="1">
    <location>
        <begin position="37"/>
        <end position="73"/>
    </location>
</feature>
<feature type="transmembrane region" description="Helical" evidence="2">
    <location>
        <begin position="12"/>
        <end position="34"/>
    </location>
</feature>
<protein>
    <submittedName>
        <fullName evidence="3">Uncharacterized protein</fullName>
    </submittedName>
</protein>
<accession>A0A1Q8CTA8</accession>
<dbReference type="RefSeq" id="WP_075125372.1">
    <property type="nucleotide sequence ID" value="NZ_MSIE01000015.1"/>
</dbReference>
<dbReference type="EMBL" id="MSIE01000015">
    <property type="protein sequence ID" value="OLF17580.1"/>
    <property type="molecule type" value="Genomic_DNA"/>
</dbReference>
<evidence type="ECO:0000313" key="3">
    <source>
        <dbReference type="EMBL" id="OLF17580.1"/>
    </source>
</evidence>
<name>A0A1Q8CTA8_9PSEU</name>
<feature type="compositionally biased region" description="Polar residues" evidence="1">
    <location>
        <begin position="50"/>
        <end position="61"/>
    </location>
</feature>
<dbReference type="STRING" id="1912961.BU204_10180"/>
<proteinExistence type="predicted"/>
<comment type="caution">
    <text evidence="3">The sequence shown here is derived from an EMBL/GenBank/DDBJ whole genome shotgun (WGS) entry which is preliminary data.</text>
</comment>
<reference evidence="3 4" key="1">
    <citation type="submission" date="2016-12" db="EMBL/GenBank/DDBJ databases">
        <title>The draft genome sequence of Actinophytocola sp. 11-183.</title>
        <authorList>
            <person name="Wang W."/>
            <person name="Yuan L."/>
        </authorList>
    </citation>
    <scope>NUCLEOTIDE SEQUENCE [LARGE SCALE GENOMIC DNA]</scope>
    <source>
        <strain evidence="3 4">11-183</strain>
    </source>
</reference>
<evidence type="ECO:0000256" key="1">
    <source>
        <dbReference type="SAM" id="MobiDB-lite"/>
    </source>
</evidence>
<keyword evidence="2" id="KW-1133">Transmembrane helix</keyword>
<evidence type="ECO:0000256" key="2">
    <source>
        <dbReference type="SAM" id="Phobius"/>
    </source>
</evidence>
<keyword evidence="2" id="KW-0812">Transmembrane</keyword>
<keyword evidence="4" id="KW-1185">Reference proteome</keyword>
<organism evidence="3 4">
    <name type="scientific">Actinophytocola xanthii</name>
    <dbReference type="NCBI Taxonomy" id="1912961"/>
    <lineage>
        <taxon>Bacteria</taxon>
        <taxon>Bacillati</taxon>
        <taxon>Actinomycetota</taxon>
        <taxon>Actinomycetes</taxon>
        <taxon>Pseudonocardiales</taxon>
        <taxon>Pseudonocardiaceae</taxon>
    </lineage>
</organism>
<evidence type="ECO:0000313" key="4">
    <source>
        <dbReference type="Proteomes" id="UP000185596"/>
    </source>
</evidence>
<dbReference type="Proteomes" id="UP000185596">
    <property type="component" value="Unassembled WGS sequence"/>
</dbReference>
<sequence length="73" mass="7709">MMPQGTDRKRTVVIAVAAAITTVLLVVIAAVALWPAAPARQPGPSEHDTSGTSVERPSTSRWPDERASSAQGW</sequence>
<keyword evidence="2" id="KW-0472">Membrane</keyword>
<dbReference type="AlphaFoldDB" id="A0A1Q8CTA8"/>